<dbReference type="AlphaFoldDB" id="A0A2A8CY82"/>
<dbReference type="RefSeq" id="WP_143537986.1">
    <property type="nucleotide sequence ID" value="NZ_PDEV01000050.1"/>
</dbReference>
<dbReference type="Pfam" id="PF07885">
    <property type="entry name" value="Ion_trans_2"/>
    <property type="match status" value="1"/>
</dbReference>
<name>A0A2A8CY82_9MICC</name>
<evidence type="ECO:0000259" key="2">
    <source>
        <dbReference type="Pfam" id="PF07885"/>
    </source>
</evidence>
<feature type="transmembrane region" description="Helical" evidence="1">
    <location>
        <begin position="93"/>
        <end position="115"/>
    </location>
</feature>
<feature type="domain" description="Potassium channel" evidence="2">
    <location>
        <begin position="104"/>
        <end position="148"/>
    </location>
</feature>
<evidence type="ECO:0000313" key="4">
    <source>
        <dbReference type="Proteomes" id="UP000219947"/>
    </source>
</evidence>
<proteinExistence type="predicted"/>
<keyword evidence="4" id="KW-1185">Reference proteome</keyword>
<feature type="non-terminal residue" evidence="3">
    <location>
        <position position="150"/>
    </location>
</feature>
<keyword evidence="1" id="KW-0472">Membrane</keyword>
<dbReference type="InterPro" id="IPR013099">
    <property type="entry name" value="K_chnl_dom"/>
</dbReference>
<comment type="caution">
    <text evidence="3">The sequence shown here is derived from an EMBL/GenBank/DDBJ whole genome shotgun (WGS) entry which is preliminary data.</text>
</comment>
<reference evidence="3" key="1">
    <citation type="submission" date="2017-10" db="EMBL/GenBank/DDBJ databases">
        <title>Kefir isolates.</title>
        <authorList>
            <person name="Kim Y."/>
            <person name="Blasche S."/>
        </authorList>
    </citation>
    <scope>NUCLEOTIDE SEQUENCE [LARGE SCALE GENOMIC DNA]</scope>
    <source>
        <strain evidence="3">OG2-2</strain>
    </source>
</reference>
<dbReference type="Proteomes" id="UP000219947">
    <property type="component" value="Unassembled WGS sequence"/>
</dbReference>
<evidence type="ECO:0000256" key="1">
    <source>
        <dbReference type="SAM" id="Phobius"/>
    </source>
</evidence>
<dbReference type="Gene3D" id="1.10.287.70">
    <property type="match status" value="1"/>
</dbReference>
<accession>A0A2A8CY82</accession>
<organism evidence="3 4">
    <name type="scientific">Rothia dentocariosa</name>
    <dbReference type="NCBI Taxonomy" id="2047"/>
    <lineage>
        <taxon>Bacteria</taxon>
        <taxon>Bacillati</taxon>
        <taxon>Actinomycetota</taxon>
        <taxon>Actinomycetes</taxon>
        <taxon>Micrococcales</taxon>
        <taxon>Micrococcaceae</taxon>
        <taxon>Rothia</taxon>
    </lineage>
</organism>
<evidence type="ECO:0000313" key="3">
    <source>
        <dbReference type="EMBL" id="PEN13689.1"/>
    </source>
</evidence>
<gene>
    <name evidence="3" type="ORF">CRM92_10680</name>
</gene>
<feature type="non-terminal residue" evidence="3">
    <location>
        <position position="1"/>
    </location>
</feature>
<keyword evidence="1" id="KW-1133">Transmembrane helix</keyword>
<sequence length="150" mass="16169">RTLYGALAPVAVVPPVGDVQVCPGRDTRVRAGDEVTLIGTPAELAAASVIDDPERVRVSRRSPGVFGLAGQARWVRQLRDLALSLARAADRRLAIALGALLTVLVITTLVLRFTYRYAGPGHRITLIDAMYFTVETVTTVGYGDFSFKSE</sequence>
<keyword evidence="1" id="KW-0812">Transmembrane</keyword>
<dbReference type="EMBL" id="PDEV01000050">
    <property type="protein sequence ID" value="PEN13689.1"/>
    <property type="molecule type" value="Genomic_DNA"/>
</dbReference>
<dbReference type="SUPFAM" id="SSF81324">
    <property type="entry name" value="Voltage-gated potassium channels"/>
    <property type="match status" value="1"/>
</dbReference>
<protein>
    <submittedName>
        <fullName evidence="3">Potassium transporter TrkA</fullName>
    </submittedName>
</protein>